<gene>
    <name evidence="8" type="ORF">GCM10010468_37830</name>
</gene>
<dbReference type="PROSITE" id="PS51935">
    <property type="entry name" value="NLPC_P60"/>
    <property type="match status" value="1"/>
</dbReference>
<dbReference type="Gene3D" id="3.90.1720.10">
    <property type="entry name" value="endopeptidase domain like (from Nostoc punctiforme)"/>
    <property type="match status" value="1"/>
</dbReference>
<dbReference type="Proteomes" id="UP001501237">
    <property type="component" value="Unassembled WGS sequence"/>
</dbReference>
<proteinExistence type="inferred from homology"/>
<dbReference type="InterPro" id="IPR051202">
    <property type="entry name" value="Peptidase_C40"/>
</dbReference>
<evidence type="ECO:0000256" key="6">
    <source>
        <dbReference type="SAM" id="SignalP"/>
    </source>
</evidence>
<evidence type="ECO:0000256" key="3">
    <source>
        <dbReference type="ARBA" id="ARBA00022801"/>
    </source>
</evidence>
<dbReference type="SUPFAM" id="SSF54001">
    <property type="entry name" value="Cysteine proteinases"/>
    <property type="match status" value="1"/>
</dbReference>
<evidence type="ECO:0000256" key="5">
    <source>
        <dbReference type="SAM" id="Coils"/>
    </source>
</evidence>
<feature type="chain" id="PRO_5045674168" evidence="6">
    <location>
        <begin position="34"/>
        <end position="335"/>
    </location>
</feature>
<keyword evidence="5" id="KW-0175">Coiled coil</keyword>
<evidence type="ECO:0000259" key="7">
    <source>
        <dbReference type="PROSITE" id="PS51935"/>
    </source>
</evidence>
<feature type="domain" description="NlpC/P60" evidence="7">
    <location>
        <begin position="216"/>
        <end position="335"/>
    </location>
</feature>
<comment type="similarity">
    <text evidence="1">Belongs to the peptidase C40 family.</text>
</comment>
<feature type="coiled-coil region" evidence="5">
    <location>
        <begin position="39"/>
        <end position="87"/>
    </location>
</feature>
<accession>A0ABP6QCH2</accession>
<keyword evidence="2" id="KW-0645">Protease</keyword>
<keyword evidence="4" id="KW-0788">Thiol protease</keyword>
<evidence type="ECO:0000313" key="9">
    <source>
        <dbReference type="Proteomes" id="UP001501237"/>
    </source>
</evidence>
<dbReference type="PANTHER" id="PTHR47053">
    <property type="entry name" value="MUREIN DD-ENDOPEPTIDASE MEPH-RELATED"/>
    <property type="match status" value="1"/>
</dbReference>
<evidence type="ECO:0000313" key="8">
    <source>
        <dbReference type="EMBL" id="GAA3216024.1"/>
    </source>
</evidence>
<evidence type="ECO:0000256" key="2">
    <source>
        <dbReference type="ARBA" id="ARBA00022670"/>
    </source>
</evidence>
<name>A0ABP6QCH2_9ACTN</name>
<keyword evidence="6" id="KW-0732">Signal</keyword>
<reference evidence="9" key="1">
    <citation type="journal article" date="2019" name="Int. J. Syst. Evol. Microbiol.">
        <title>The Global Catalogue of Microorganisms (GCM) 10K type strain sequencing project: providing services to taxonomists for standard genome sequencing and annotation.</title>
        <authorList>
            <consortium name="The Broad Institute Genomics Platform"/>
            <consortium name="The Broad Institute Genome Sequencing Center for Infectious Disease"/>
            <person name="Wu L."/>
            <person name="Ma J."/>
        </authorList>
    </citation>
    <scope>NUCLEOTIDE SEQUENCE [LARGE SCALE GENOMIC DNA]</scope>
    <source>
        <strain evidence="9">JCM 9377</strain>
    </source>
</reference>
<keyword evidence="3" id="KW-0378">Hydrolase</keyword>
<dbReference type="EMBL" id="BAAAUV010000008">
    <property type="protein sequence ID" value="GAA3216024.1"/>
    <property type="molecule type" value="Genomic_DNA"/>
</dbReference>
<comment type="caution">
    <text evidence="8">The sequence shown here is derived from an EMBL/GenBank/DDBJ whole genome shotgun (WGS) entry which is preliminary data.</text>
</comment>
<protein>
    <submittedName>
        <fullName evidence="8">C40 family peptidase</fullName>
    </submittedName>
</protein>
<sequence length="335" mass="36349">MVIDRQQPRRWAAVCLALALAWSLPGMGEAAHAAPEPTKAQAKKDLEKLNDQVDLLVDKLNKANGDLKIARRKMDAAKRAADRENANFDKARVGIVQMAQDAYKSGDMTSVSTLVSNSDPQILLDQVALFSQLSSTRGDKIREFLNAAQRREREKGHAQEALNTVQTKVKEIKDQKTDIDKQVVKQEKLLRRLGVDPDPAPGKLPPVGGTYTGPASGNARKALDYAFAQKGKPYGYGQSGPSRFDCSGLTMMAWKAAGVSLPHNAASQYSVTSNHRISFDNLEPGDLVFFSGLGHVGLYVGNGKMIHAPHTGTFVSVVSISSGYYRSRFVGGGRP</sequence>
<feature type="signal peptide" evidence="6">
    <location>
        <begin position="1"/>
        <end position="33"/>
    </location>
</feature>
<dbReference type="RefSeq" id="WP_344829791.1">
    <property type="nucleotide sequence ID" value="NZ_BAAAUV010000008.1"/>
</dbReference>
<dbReference type="Gene3D" id="6.10.250.3150">
    <property type="match status" value="1"/>
</dbReference>
<dbReference type="InterPro" id="IPR000064">
    <property type="entry name" value="NLP_P60_dom"/>
</dbReference>
<evidence type="ECO:0000256" key="4">
    <source>
        <dbReference type="ARBA" id="ARBA00022807"/>
    </source>
</evidence>
<dbReference type="Pfam" id="PF00877">
    <property type="entry name" value="NLPC_P60"/>
    <property type="match status" value="1"/>
</dbReference>
<dbReference type="PANTHER" id="PTHR47053:SF1">
    <property type="entry name" value="MUREIN DD-ENDOPEPTIDASE MEPH-RELATED"/>
    <property type="match status" value="1"/>
</dbReference>
<organism evidence="8 9">
    <name type="scientific">Actinocorallia longicatena</name>
    <dbReference type="NCBI Taxonomy" id="111803"/>
    <lineage>
        <taxon>Bacteria</taxon>
        <taxon>Bacillati</taxon>
        <taxon>Actinomycetota</taxon>
        <taxon>Actinomycetes</taxon>
        <taxon>Streptosporangiales</taxon>
        <taxon>Thermomonosporaceae</taxon>
        <taxon>Actinocorallia</taxon>
    </lineage>
</organism>
<evidence type="ECO:0000256" key="1">
    <source>
        <dbReference type="ARBA" id="ARBA00007074"/>
    </source>
</evidence>
<dbReference type="InterPro" id="IPR038765">
    <property type="entry name" value="Papain-like_cys_pep_sf"/>
</dbReference>
<keyword evidence="9" id="KW-1185">Reference proteome</keyword>